<feature type="chain" id="PRO_5022752168" evidence="2">
    <location>
        <begin position="21"/>
        <end position="71"/>
    </location>
</feature>
<dbReference type="Proteomes" id="UP000321204">
    <property type="component" value="Chromosome"/>
</dbReference>
<evidence type="ECO:0000256" key="2">
    <source>
        <dbReference type="SAM" id="SignalP"/>
    </source>
</evidence>
<keyword evidence="1" id="KW-0812">Transmembrane</keyword>
<feature type="signal peptide" evidence="2">
    <location>
        <begin position="1"/>
        <end position="20"/>
    </location>
</feature>
<keyword evidence="2" id="KW-0732">Signal</keyword>
<reference evidence="3 4" key="1">
    <citation type="journal article" date="2015" name="Int. J. Syst. Evol. Microbiol.">
        <title>Flavisolibacter ginsenosidimutans sp. nov., with ginsenoside-converting activity isolated from soil used for cultivating ginseng.</title>
        <authorList>
            <person name="Zhao Y."/>
            <person name="Liu Q."/>
            <person name="Kang M.S."/>
            <person name="Jin F."/>
            <person name="Yu H."/>
            <person name="Im W.T."/>
        </authorList>
    </citation>
    <scope>NUCLEOTIDE SEQUENCE [LARGE SCALE GENOMIC DNA]</scope>
    <source>
        <strain evidence="3 4">Gsoil 636</strain>
    </source>
</reference>
<accession>A0A5B8UGA5</accession>
<protein>
    <submittedName>
        <fullName evidence="3">CcmD family protein</fullName>
    </submittedName>
</protein>
<evidence type="ECO:0000313" key="3">
    <source>
        <dbReference type="EMBL" id="QEC55624.1"/>
    </source>
</evidence>
<evidence type="ECO:0000256" key="1">
    <source>
        <dbReference type="SAM" id="Phobius"/>
    </source>
</evidence>
<keyword evidence="1" id="KW-0472">Membrane</keyword>
<dbReference type="Pfam" id="PF20077">
    <property type="entry name" value="CcmD_alt"/>
    <property type="match status" value="1"/>
</dbReference>
<dbReference type="RefSeq" id="WP_146784672.1">
    <property type="nucleotide sequence ID" value="NZ_BAABIO010000002.1"/>
</dbReference>
<evidence type="ECO:0000313" key="4">
    <source>
        <dbReference type="Proteomes" id="UP000321204"/>
    </source>
</evidence>
<feature type="transmembrane region" description="Helical" evidence="1">
    <location>
        <begin position="36"/>
        <end position="55"/>
    </location>
</feature>
<dbReference type="AlphaFoldDB" id="A0A5B8UGA5"/>
<proteinExistence type="predicted"/>
<keyword evidence="1" id="KW-1133">Transmembrane helix</keyword>
<gene>
    <name evidence="3" type="ORF">FSB75_06835</name>
</gene>
<sequence length="71" mass="8046">MNRKIVLLSSILLLHLFAAAQEKVEMADNLRSNGKIFVVVAIIVTIFAGIILYLIRLDRKLTKLEKNNHNS</sequence>
<dbReference type="EMBL" id="CP042433">
    <property type="protein sequence ID" value="QEC55624.1"/>
    <property type="molecule type" value="Genomic_DNA"/>
</dbReference>
<dbReference type="KEGG" id="fgg:FSB75_06835"/>
<keyword evidence="4" id="KW-1185">Reference proteome</keyword>
<name>A0A5B8UGA5_9BACT</name>
<organism evidence="3 4">
    <name type="scientific">Flavisolibacter ginsenosidimutans</name>
    <dbReference type="NCBI Taxonomy" id="661481"/>
    <lineage>
        <taxon>Bacteria</taxon>
        <taxon>Pseudomonadati</taxon>
        <taxon>Bacteroidota</taxon>
        <taxon>Chitinophagia</taxon>
        <taxon>Chitinophagales</taxon>
        <taxon>Chitinophagaceae</taxon>
        <taxon>Flavisolibacter</taxon>
    </lineage>
</organism>